<dbReference type="AlphaFoldDB" id="A0A0E9SFF6"/>
<organism evidence="1">
    <name type="scientific">Anguilla anguilla</name>
    <name type="common">European freshwater eel</name>
    <name type="synonym">Muraena anguilla</name>
    <dbReference type="NCBI Taxonomy" id="7936"/>
    <lineage>
        <taxon>Eukaryota</taxon>
        <taxon>Metazoa</taxon>
        <taxon>Chordata</taxon>
        <taxon>Craniata</taxon>
        <taxon>Vertebrata</taxon>
        <taxon>Euteleostomi</taxon>
        <taxon>Actinopterygii</taxon>
        <taxon>Neopterygii</taxon>
        <taxon>Teleostei</taxon>
        <taxon>Anguilliformes</taxon>
        <taxon>Anguillidae</taxon>
        <taxon>Anguilla</taxon>
    </lineage>
</organism>
<reference evidence="1" key="2">
    <citation type="journal article" date="2015" name="Fish Shellfish Immunol.">
        <title>Early steps in the European eel (Anguilla anguilla)-Vibrio vulnificus interaction in the gills: Role of the RtxA13 toxin.</title>
        <authorList>
            <person name="Callol A."/>
            <person name="Pajuelo D."/>
            <person name="Ebbesson L."/>
            <person name="Teles M."/>
            <person name="MacKenzie S."/>
            <person name="Amaro C."/>
        </authorList>
    </citation>
    <scope>NUCLEOTIDE SEQUENCE</scope>
</reference>
<accession>A0A0E9SFF6</accession>
<dbReference type="EMBL" id="GBXM01069167">
    <property type="protein sequence ID" value="JAH39410.1"/>
    <property type="molecule type" value="Transcribed_RNA"/>
</dbReference>
<protein>
    <submittedName>
        <fullName evidence="1">Uncharacterized protein</fullName>
    </submittedName>
</protein>
<evidence type="ECO:0000313" key="1">
    <source>
        <dbReference type="EMBL" id="JAH39410.1"/>
    </source>
</evidence>
<name>A0A0E9SFF6_ANGAN</name>
<sequence length="44" mass="4902">MIKYTVAFTAIAFIISINEHINILQLLSNIVQKLKSNGIASNKK</sequence>
<reference evidence="1" key="1">
    <citation type="submission" date="2014-11" db="EMBL/GenBank/DDBJ databases">
        <authorList>
            <person name="Amaro Gonzalez C."/>
        </authorList>
    </citation>
    <scope>NUCLEOTIDE SEQUENCE</scope>
</reference>
<dbReference type="EMBL" id="GBXM01072159">
    <property type="protein sequence ID" value="JAH36418.1"/>
    <property type="molecule type" value="Transcribed_RNA"/>
</dbReference>
<proteinExistence type="predicted"/>